<reference evidence="2" key="1">
    <citation type="submission" date="2015-04" db="UniProtKB">
        <authorList>
            <consortium name="EnsemblPlants"/>
        </authorList>
    </citation>
    <scope>IDENTIFICATION</scope>
</reference>
<name>A0A0E0CIY0_9ORYZ</name>
<reference evidence="2" key="2">
    <citation type="submission" date="2018-05" db="EMBL/GenBank/DDBJ databases">
        <title>OmerRS3 (Oryza meridionalis Reference Sequence Version 3).</title>
        <authorList>
            <person name="Zhang J."/>
            <person name="Kudrna D."/>
            <person name="Lee S."/>
            <person name="Talag J."/>
            <person name="Welchert J."/>
            <person name="Wing R.A."/>
        </authorList>
    </citation>
    <scope>NUCLEOTIDE SEQUENCE [LARGE SCALE GENOMIC DNA]</scope>
    <source>
        <strain evidence="2">cv. OR44</strain>
    </source>
</reference>
<feature type="region of interest" description="Disordered" evidence="1">
    <location>
        <begin position="1"/>
        <end position="56"/>
    </location>
</feature>
<dbReference type="AlphaFoldDB" id="A0A0E0CIY0"/>
<dbReference type="HOGENOM" id="CLU_1646383_0_0_1"/>
<accession>A0A0E0CIY0</accession>
<sequence>MWALGVGARAESRRSGGGGAAGGAAWDRATTTTRRNRRRGEGGGGMREGRRDGVGDCGGMRRSAGLGIGLSVGSGDRTLLNDNQVKRIERFDEFEEMVQREIVEDVEKVERTKTEDRDSINRLLTSCGMPKGEFRDKLMWGCNVAAIFVASGAVGSLIAKIKIDGSV</sequence>
<evidence type="ECO:0000256" key="1">
    <source>
        <dbReference type="SAM" id="MobiDB-lite"/>
    </source>
</evidence>
<feature type="compositionally biased region" description="Low complexity" evidence="1">
    <location>
        <begin position="23"/>
        <end position="33"/>
    </location>
</feature>
<dbReference type="EnsemblPlants" id="OMERI02G12600.1">
    <property type="protein sequence ID" value="OMERI02G12600.1"/>
    <property type="gene ID" value="OMERI02G12600"/>
</dbReference>
<evidence type="ECO:0000313" key="3">
    <source>
        <dbReference type="Proteomes" id="UP000008021"/>
    </source>
</evidence>
<keyword evidence="3" id="KW-1185">Reference proteome</keyword>
<dbReference type="Proteomes" id="UP000008021">
    <property type="component" value="Chromosome 2"/>
</dbReference>
<proteinExistence type="predicted"/>
<protein>
    <submittedName>
        <fullName evidence="2">Uncharacterized protein</fullName>
    </submittedName>
</protein>
<organism evidence="2">
    <name type="scientific">Oryza meridionalis</name>
    <dbReference type="NCBI Taxonomy" id="40149"/>
    <lineage>
        <taxon>Eukaryota</taxon>
        <taxon>Viridiplantae</taxon>
        <taxon>Streptophyta</taxon>
        <taxon>Embryophyta</taxon>
        <taxon>Tracheophyta</taxon>
        <taxon>Spermatophyta</taxon>
        <taxon>Magnoliopsida</taxon>
        <taxon>Liliopsida</taxon>
        <taxon>Poales</taxon>
        <taxon>Poaceae</taxon>
        <taxon>BOP clade</taxon>
        <taxon>Oryzoideae</taxon>
        <taxon>Oryzeae</taxon>
        <taxon>Oryzinae</taxon>
        <taxon>Oryza</taxon>
    </lineage>
</organism>
<dbReference type="Gramene" id="OMERI02G12600.1">
    <property type="protein sequence ID" value="OMERI02G12600.1"/>
    <property type="gene ID" value="OMERI02G12600"/>
</dbReference>
<evidence type="ECO:0000313" key="2">
    <source>
        <dbReference type="EnsemblPlants" id="OMERI02G12600.1"/>
    </source>
</evidence>